<protein>
    <submittedName>
        <fullName evidence="2">Uncharacterized protein</fullName>
    </submittedName>
</protein>
<feature type="region of interest" description="Disordered" evidence="1">
    <location>
        <begin position="112"/>
        <end position="157"/>
    </location>
</feature>
<evidence type="ECO:0000313" key="3">
    <source>
        <dbReference type="Proteomes" id="UP000799753"/>
    </source>
</evidence>
<feature type="compositionally biased region" description="Polar residues" evidence="1">
    <location>
        <begin position="174"/>
        <end position="183"/>
    </location>
</feature>
<organism evidence="2 3">
    <name type="scientific">Massarina eburnea CBS 473.64</name>
    <dbReference type="NCBI Taxonomy" id="1395130"/>
    <lineage>
        <taxon>Eukaryota</taxon>
        <taxon>Fungi</taxon>
        <taxon>Dikarya</taxon>
        <taxon>Ascomycota</taxon>
        <taxon>Pezizomycotina</taxon>
        <taxon>Dothideomycetes</taxon>
        <taxon>Pleosporomycetidae</taxon>
        <taxon>Pleosporales</taxon>
        <taxon>Massarineae</taxon>
        <taxon>Massarinaceae</taxon>
        <taxon>Massarina</taxon>
    </lineage>
</organism>
<reference evidence="2" key="1">
    <citation type="journal article" date="2020" name="Stud. Mycol.">
        <title>101 Dothideomycetes genomes: a test case for predicting lifestyles and emergence of pathogens.</title>
        <authorList>
            <person name="Haridas S."/>
            <person name="Albert R."/>
            <person name="Binder M."/>
            <person name="Bloem J."/>
            <person name="Labutti K."/>
            <person name="Salamov A."/>
            <person name="Andreopoulos B."/>
            <person name="Baker S."/>
            <person name="Barry K."/>
            <person name="Bills G."/>
            <person name="Bluhm B."/>
            <person name="Cannon C."/>
            <person name="Castanera R."/>
            <person name="Culley D."/>
            <person name="Daum C."/>
            <person name="Ezra D."/>
            <person name="Gonzalez J."/>
            <person name="Henrissat B."/>
            <person name="Kuo A."/>
            <person name="Liang C."/>
            <person name="Lipzen A."/>
            <person name="Lutzoni F."/>
            <person name="Magnuson J."/>
            <person name="Mondo S."/>
            <person name="Nolan M."/>
            <person name="Ohm R."/>
            <person name="Pangilinan J."/>
            <person name="Park H.-J."/>
            <person name="Ramirez L."/>
            <person name="Alfaro M."/>
            <person name="Sun H."/>
            <person name="Tritt A."/>
            <person name="Yoshinaga Y."/>
            <person name="Zwiers L.-H."/>
            <person name="Turgeon B."/>
            <person name="Goodwin S."/>
            <person name="Spatafora J."/>
            <person name="Crous P."/>
            <person name="Grigoriev I."/>
        </authorList>
    </citation>
    <scope>NUCLEOTIDE SEQUENCE</scope>
    <source>
        <strain evidence="2">CBS 473.64</strain>
    </source>
</reference>
<name>A0A6A6RHS7_9PLEO</name>
<evidence type="ECO:0000256" key="1">
    <source>
        <dbReference type="SAM" id="MobiDB-lite"/>
    </source>
</evidence>
<dbReference type="AlphaFoldDB" id="A0A6A6RHS7"/>
<proteinExistence type="predicted"/>
<evidence type="ECO:0000313" key="2">
    <source>
        <dbReference type="EMBL" id="KAF2634543.1"/>
    </source>
</evidence>
<gene>
    <name evidence="2" type="ORF">P280DRAFT_238215</name>
</gene>
<dbReference type="Proteomes" id="UP000799753">
    <property type="component" value="Unassembled WGS sequence"/>
</dbReference>
<accession>A0A6A6RHS7</accession>
<keyword evidence="3" id="KW-1185">Reference proteome</keyword>
<feature type="compositionally biased region" description="Basic and acidic residues" evidence="1">
    <location>
        <begin position="112"/>
        <end position="134"/>
    </location>
</feature>
<feature type="region of interest" description="Disordered" evidence="1">
    <location>
        <begin position="169"/>
        <end position="189"/>
    </location>
</feature>
<dbReference type="OrthoDB" id="5418695at2759"/>
<dbReference type="EMBL" id="MU006821">
    <property type="protein sequence ID" value="KAF2634543.1"/>
    <property type="molecule type" value="Genomic_DNA"/>
</dbReference>
<sequence>MHFHFRHRRTQDDVEVYLPRLIPKRIPKLQPQEWWGDGAAYAPGFPLDGQDERRGFVARPAHLPPLPQQVRVPHPPPDIPIGRRPRVVVVPKGARKVKVEHRVHVGPQRHVHFDVPSRNGEEEKHGLRHRENGRRPTTPAQYLRPRSSRPDVRNPHPAYISRKACFHEERRHSQPNLHPSPSQHHLPRSDRPTIHIITYALKHTPHTRDALHILSDNLPPNAPHLYTIHAYKFTPPPERLCAEYSGVSGIIQEHVMRDERARKAVRRAVDDVVEWGKQEMERVRQGEREGRRVEGRRDVAISVCCVYGTHRSVGVAERIGREIREVGRWEAGGREVRVRLVHVHRVRGVKDAY</sequence>